<comment type="caution">
    <text evidence="1">The sequence shown here is derived from an EMBL/GenBank/DDBJ whole genome shotgun (WGS) entry which is preliminary data.</text>
</comment>
<keyword evidence="2" id="KW-1185">Reference proteome</keyword>
<evidence type="ECO:0000313" key="1">
    <source>
        <dbReference type="EMBL" id="MDZ5088725.1"/>
    </source>
</evidence>
<organism evidence="1 2">
    <name type="scientific">Mycolicibacterium parafortuitum</name>
    <name type="common">Mycobacterium parafortuitum</name>
    <dbReference type="NCBI Taxonomy" id="39692"/>
    <lineage>
        <taxon>Bacteria</taxon>
        <taxon>Bacillati</taxon>
        <taxon>Actinomycetota</taxon>
        <taxon>Actinomycetes</taxon>
        <taxon>Mycobacteriales</taxon>
        <taxon>Mycobacteriaceae</taxon>
        <taxon>Mycolicibacterium</taxon>
    </lineage>
</organism>
<name>A0ACC6MNY7_MYCPF</name>
<proteinExistence type="predicted"/>
<reference evidence="1 2" key="1">
    <citation type="journal article" date="2021" name="Chemosphere">
        <title>Bioballs carrying a syntrophic Rhodococcus and Mycolicibacterium consortium for simultaneous sorption and biodegradation of fuel oil in contaminated freshwater.</title>
        <authorList>
            <person name="Naloka K."/>
            <person name="Polrit D."/>
            <person name="Muangchinda C."/>
            <person name="Thoetkiattikul H."/>
            <person name="Pinyakong O."/>
        </authorList>
    </citation>
    <scope>NUCLEOTIDE SEQUENCE [LARGE SCALE GENOMIC DNA]</scope>
    <source>
        <strain evidence="1 2">J101</strain>
    </source>
</reference>
<evidence type="ECO:0000313" key="2">
    <source>
        <dbReference type="Proteomes" id="UP001289645"/>
    </source>
</evidence>
<dbReference type="EMBL" id="JAOXLN010000038">
    <property type="protein sequence ID" value="MDZ5088725.1"/>
    <property type="molecule type" value="Genomic_DNA"/>
</dbReference>
<accession>A0ACC6MNY7</accession>
<gene>
    <name evidence="1" type="ORF">OHX15_25300</name>
</gene>
<dbReference type="Proteomes" id="UP001289645">
    <property type="component" value="Unassembled WGS sequence"/>
</dbReference>
<protein>
    <submittedName>
        <fullName evidence="1">Uncharacterized protein</fullName>
    </submittedName>
</protein>
<sequence>MTEHDLSPTDAALRERIIVLSVHIPCGGIRGPIQRATQRKFAIWQSCSCEDEPEKWDWVDVSRLYDLCRICLRATAGGVSRFSWIACEDCRAINSAVHNAWGFRPFALGRHSLMNGIGVQGGAPRQLQEEQLARLTEFARGDSRLWEWRQTEYRRLAAHFDPLADVKLRIWQEVHPPSREASRDAFARLVGPGFPLD</sequence>